<proteinExistence type="inferred from homology"/>
<dbReference type="RefSeq" id="WP_084281901.1">
    <property type="nucleotide sequence ID" value="NZ_FWXJ01000001.1"/>
</dbReference>
<dbReference type="EMBL" id="FWXJ01000001">
    <property type="protein sequence ID" value="SMC30228.1"/>
    <property type="molecule type" value="Genomic_DNA"/>
</dbReference>
<evidence type="ECO:0000313" key="3">
    <source>
        <dbReference type="Proteomes" id="UP000192708"/>
    </source>
</evidence>
<dbReference type="SUPFAM" id="SSF53850">
    <property type="entry name" value="Periplasmic binding protein-like II"/>
    <property type="match status" value="1"/>
</dbReference>
<dbReference type="Gene3D" id="3.40.190.150">
    <property type="entry name" value="Bordetella uptake gene, domain 1"/>
    <property type="match status" value="1"/>
</dbReference>
<evidence type="ECO:0000256" key="1">
    <source>
        <dbReference type="ARBA" id="ARBA00006987"/>
    </source>
</evidence>
<dbReference type="CDD" id="cd07012">
    <property type="entry name" value="PBP2_Bug_TTT"/>
    <property type="match status" value="1"/>
</dbReference>
<evidence type="ECO:0000313" key="2">
    <source>
        <dbReference type="EMBL" id="SMC30228.1"/>
    </source>
</evidence>
<dbReference type="PANTHER" id="PTHR42928">
    <property type="entry name" value="TRICARBOXYLATE-BINDING PROTEIN"/>
    <property type="match status" value="1"/>
</dbReference>
<dbReference type="OrthoDB" id="9148384at2"/>
<dbReference type="Gene3D" id="3.40.190.10">
    <property type="entry name" value="Periplasmic binding protein-like II"/>
    <property type="match status" value="1"/>
</dbReference>
<dbReference type="PANTHER" id="PTHR42928:SF5">
    <property type="entry name" value="BLR1237 PROTEIN"/>
    <property type="match status" value="1"/>
</dbReference>
<name>A0A1W1Y3B9_9BURK</name>
<dbReference type="InterPro" id="IPR005064">
    <property type="entry name" value="BUG"/>
</dbReference>
<reference evidence="2 3" key="1">
    <citation type="submission" date="2017-04" db="EMBL/GenBank/DDBJ databases">
        <authorList>
            <person name="Afonso C.L."/>
            <person name="Miller P.J."/>
            <person name="Scott M.A."/>
            <person name="Spackman E."/>
            <person name="Goraichik I."/>
            <person name="Dimitrov K.M."/>
            <person name="Suarez D.L."/>
            <person name="Swayne D.E."/>
        </authorList>
    </citation>
    <scope>NUCLEOTIDE SEQUENCE [LARGE SCALE GENOMIC DNA]</scope>
    <source>
        <strain evidence="2 3">VK13</strain>
    </source>
</reference>
<dbReference type="InterPro" id="IPR042100">
    <property type="entry name" value="Bug_dom1"/>
</dbReference>
<protein>
    <submittedName>
        <fullName evidence="2">Tripartite-type tricarboxylate transporter, receptor component TctC</fullName>
    </submittedName>
</protein>
<sequence>MQLAKIVPISTFFHRKISAASLVMVALTSAYLPNISAQEAFPNRPIKFVVPLAPGGATDTVTRIVAKQVSQILNNPVIVENRIGAGGLIAMESMTKAAPDGYTLFVGNLSTNALNQTVFEKKMKFKPEDELTGISILATIPHILVSSAKLEPKTFAETITYIKNNPQKVNHASPGTGSYSMIDMVTLEKAAGLNMTHIPYNGGVGQFLIPMISNDVQIAFINASSVIEMIRAGNLRALAVTTDKRLAELPNTPTMSEVGYPGIGTNAWQGLFAPKKTPPAVIAKIHAAVVEALKSEEVKEAFKKQLIIPVASNSPEDFNLFLKSEVARWANIVKSIQLQVD</sequence>
<gene>
    <name evidence="2" type="ORF">SAMN06296008_101101</name>
</gene>
<dbReference type="Proteomes" id="UP000192708">
    <property type="component" value="Unassembled WGS sequence"/>
</dbReference>
<accession>A0A1W1Y3B9</accession>
<keyword evidence="3" id="KW-1185">Reference proteome</keyword>
<organism evidence="2 3">
    <name type="scientific">Polynucleobacter kasalickyi</name>
    <dbReference type="NCBI Taxonomy" id="1938817"/>
    <lineage>
        <taxon>Bacteria</taxon>
        <taxon>Pseudomonadati</taxon>
        <taxon>Pseudomonadota</taxon>
        <taxon>Betaproteobacteria</taxon>
        <taxon>Burkholderiales</taxon>
        <taxon>Burkholderiaceae</taxon>
        <taxon>Polynucleobacter</taxon>
    </lineage>
</organism>
<comment type="similarity">
    <text evidence="1">Belongs to the UPF0065 (bug) family.</text>
</comment>
<dbReference type="STRING" id="1938817.SAMN06296008_101101"/>
<dbReference type="PIRSF" id="PIRSF017082">
    <property type="entry name" value="YflP"/>
    <property type="match status" value="1"/>
</dbReference>
<dbReference type="AlphaFoldDB" id="A0A1W1Y3B9"/>
<dbReference type="Pfam" id="PF03401">
    <property type="entry name" value="TctC"/>
    <property type="match status" value="1"/>
</dbReference>
<keyword evidence="2" id="KW-0675">Receptor</keyword>